<dbReference type="Gene3D" id="3.20.20.150">
    <property type="entry name" value="Divalent-metal-dependent TIM barrel enzymes"/>
    <property type="match status" value="1"/>
</dbReference>
<organism evidence="2 3">
    <name type="scientific">Bauldia litoralis</name>
    <dbReference type="NCBI Taxonomy" id="665467"/>
    <lineage>
        <taxon>Bacteria</taxon>
        <taxon>Pseudomonadati</taxon>
        <taxon>Pseudomonadota</taxon>
        <taxon>Alphaproteobacteria</taxon>
        <taxon>Hyphomicrobiales</taxon>
        <taxon>Kaistiaceae</taxon>
        <taxon>Bauldia</taxon>
    </lineage>
</organism>
<name>A0A1G6BUV6_9HYPH</name>
<dbReference type="AlphaFoldDB" id="A0A1G6BUV6"/>
<keyword evidence="2" id="KW-0413">Isomerase</keyword>
<keyword evidence="3" id="KW-1185">Reference proteome</keyword>
<dbReference type="InterPro" id="IPR050312">
    <property type="entry name" value="IolE/XylAMocC-like"/>
</dbReference>
<dbReference type="Proteomes" id="UP000199071">
    <property type="component" value="Unassembled WGS sequence"/>
</dbReference>
<sequence>MIRLGGYGVPVDSEDPAEIARAHTAFGYRAGYCPAVDLADTDRLKAIVKAFADEDIQIAEVAAWSNVSAPEPEKRRANRAHAIDRLAVAEEVGACCAVTYIGTLAEDSEYGPHPDNLAQAGFDVFVETARMIIDAVKPKRTKLAFEMMQWTLPDSPENLVELIAAIDRPAFAAHLDPTNLVVSPRLYYNTGELIRRCFRLLGPHIVSAHAKDLTMGGELSLHLSEVLPGTGGLDYATYLSELDKLDAPVPLLLEHLEFEQYPAARDNVKRIGAGLGIDI</sequence>
<dbReference type="PANTHER" id="PTHR12110">
    <property type="entry name" value="HYDROXYPYRUVATE ISOMERASE"/>
    <property type="match status" value="1"/>
</dbReference>
<feature type="domain" description="Xylose isomerase-like TIM barrel" evidence="1">
    <location>
        <begin position="40"/>
        <end position="256"/>
    </location>
</feature>
<evidence type="ECO:0000313" key="3">
    <source>
        <dbReference type="Proteomes" id="UP000199071"/>
    </source>
</evidence>
<dbReference type="Pfam" id="PF01261">
    <property type="entry name" value="AP_endonuc_2"/>
    <property type="match status" value="1"/>
</dbReference>
<dbReference type="EMBL" id="FMXQ01000003">
    <property type="protein sequence ID" value="SDB24378.1"/>
    <property type="molecule type" value="Genomic_DNA"/>
</dbReference>
<protein>
    <submittedName>
        <fullName evidence="2">Sugar phosphate isomerase/epimerase</fullName>
    </submittedName>
</protein>
<dbReference type="PANTHER" id="PTHR12110:SF21">
    <property type="entry name" value="XYLOSE ISOMERASE-LIKE TIM BARREL DOMAIN-CONTAINING PROTEIN"/>
    <property type="match status" value="1"/>
</dbReference>
<dbReference type="InterPro" id="IPR036237">
    <property type="entry name" value="Xyl_isomerase-like_sf"/>
</dbReference>
<gene>
    <name evidence="2" type="ORF">SAMN02982931_01882</name>
</gene>
<evidence type="ECO:0000313" key="2">
    <source>
        <dbReference type="EMBL" id="SDB24378.1"/>
    </source>
</evidence>
<dbReference type="GO" id="GO:0016853">
    <property type="term" value="F:isomerase activity"/>
    <property type="evidence" value="ECO:0007669"/>
    <property type="project" value="UniProtKB-KW"/>
</dbReference>
<dbReference type="InterPro" id="IPR013022">
    <property type="entry name" value="Xyl_isomerase-like_TIM-brl"/>
</dbReference>
<reference evidence="2 3" key="1">
    <citation type="submission" date="2016-10" db="EMBL/GenBank/DDBJ databases">
        <authorList>
            <person name="de Groot N.N."/>
        </authorList>
    </citation>
    <scope>NUCLEOTIDE SEQUENCE [LARGE SCALE GENOMIC DNA]</scope>
    <source>
        <strain evidence="2 3">ATCC 35022</strain>
    </source>
</reference>
<dbReference type="STRING" id="665467.SAMN02982931_01882"/>
<proteinExistence type="predicted"/>
<accession>A0A1G6BUV6</accession>
<evidence type="ECO:0000259" key="1">
    <source>
        <dbReference type="Pfam" id="PF01261"/>
    </source>
</evidence>
<dbReference type="SUPFAM" id="SSF51658">
    <property type="entry name" value="Xylose isomerase-like"/>
    <property type="match status" value="1"/>
</dbReference>
<dbReference type="RefSeq" id="WP_175478362.1">
    <property type="nucleotide sequence ID" value="NZ_FMXQ01000003.1"/>
</dbReference>